<sequence length="274" mass="27912">MPDSSGASWLGRGKLVLGMIHLPPLPGTPYHDGGGVEPIVERAVACARALVDGGADGCLIQTVDRVYAAGTDSDPARIAAMALITRAVVETAGPEFRIGAQLMRNAVQASLAVTQVAGGHFTRVGALVGATMTAGGLMQGDPLAVAEYRNKIGAHGIALIAEIESMHFSWFGGGRTVAEVAATAWQAGADAVSLCHRDDDITLGMIAAVRAACPGLPVILAGHTHHGNAARMLGSAEGADGAFVGTCLESGGWGGVIDKDKVAAYVDIVRSAQR</sequence>
<protein>
    <submittedName>
        <fullName evidence="1">Membrane complex biogenesis BtpA family protein</fullName>
    </submittedName>
</protein>
<dbReference type="Pfam" id="PF03437">
    <property type="entry name" value="BtpA"/>
    <property type="match status" value="1"/>
</dbReference>
<dbReference type="SUPFAM" id="SSF51395">
    <property type="entry name" value="FMN-linked oxidoreductases"/>
    <property type="match status" value="1"/>
</dbReference>
<dbReference type="InterPro" id="IPR013785">
    <property type="entry name" value="Aldolase_TIM"/>
</dbReference>
<dbReference type="PANTHER" id="PTHR21381:SF3">
    <property type="entry name" value="SGC REGION PROTEIN SGCQ-RELATED"/>
    <property type="match status" value="1"/>
</dbReference>
<accession>A0ABT9QB75</accession>
<dbReference type="PANTHER" id="PTHR21381">
    <property type="entry name" value="ZGC:162297"/>
    <property type="match status" value="1"/>
</dbReference>
<dbReference type="EMBL" id="JAUSQU010000001">
    <property type="protein sequence ID" value="MDP9843606.1"/>
    <property type="molecule type" value="Genomic_DNA"/>
</dbReference>
<dbReference type="Gene3D" id="3.20.20.70">
    <property type="entry name" value="Aldolase class I"/>
    <property type="match status" value="1"/>
</dbReference>
<dbReference type="PIRSF" id="PIRSF005956">
    <property type="entry name" value="BtpA"/>
    <property type="match status" value="1"/>
</dbReference>
<evidence type="ECO:0000313" key="1">
    <source>
        <dbReference type="EMBL" id="MDP9843606.1"/>
    </source>
</evidence>
<reference evidence="1 2" key="1">
    <citation type="submission" date="2023-07" db="EMBL/GenBank/DDBJ databases">
        <title>Sequencing the genomes of 1000 actinobacteria strains.</title>
        <authorList>
            <person name="Klenk H.-P."/>
        </authorList>
    </citation>
    <scope>NUCLEOTIDE SEQUENCE [LARGE SCALE GENOMIC DNA]</scope>
    <source>
        <strain evidence="1 2">DSM 46740</strain>
    </source>
</reference>
<organism evidence="1 2">
    <name type="scientific">Streptosporangium lutulentum</name>
    <dbReference type="NCBI Taxonomy" id="1461250"/>
    <lineage>
        <taxon>Bacteria</taxon>
        <taxon>Bacillati</taxon>
        <taxon>Actinomycetota</taxon>
        <taxon>Actinomycetes</taxon>
        <taxon>Streptosporangiales</taxon>
        <taxon>Streptosporangiaceae</taxon>
        <taxon>Streptosporangium</taxon>
    </lineage>
</organism>
<evidence type="ECO:0000313" key="2">
    <source>
        <dbReference type="Proteomes" id="UP001225356"/>
    </source>
</evidence>
<comment type="caution">
    <text evidence="1">The sequence shown here is derived from an EMBL/GenBank/DDBJ whole genome shotgun (WGS) entry which is preliminary data.</text>
</comment>
<gene>
    <name evidence="1" type="ORF">J2853_002817</name>
</gene>
<name>A0ABT9QB75_9ACTN</name>
<dbReference type="RefSeq" id="WP_307557876.1">
    <property type="nucleotide sequence ID" value="NZ_JAUSQU010000001.1"/>
</dbReference>
<keyword evidence="2" id="KW-1185">Reference proteome</keyword>
<dbReference type="InterPro" id="IPR005137">
    <property type="entry name" value="BtpA"/>
</dbReference>
<dbReference type="Proteomes" id="UP001225356">
    <property type="component" value="Unassembled WGS sequence"/>
</dbReference>
<proteinExistence type="predicted"/>